<keyword evidence="3" id="KW-1185">Reference proteome</keyword>
<feature type="transmembrane region" description="Helical" evidence="1">
    <location>
        <begin position="12"/>
        <end position="45"/>
    </location>
</feature>
<dbReference type="RefSeq" id="WP_135710739.1">
    <property type="nucleotide sequence ID" value="NZ_CABFKI010000011.1"/>
</dbReference>
<keyword evidence="1" id="KW-0472">Membrane</keyword>
<name>A0ABY6TMC0_9PAST</name>
<accession>A0ABY6TMC0</accession>
<dbReference type="EMBL" id="CABFKI010000011">
    <property type="protein sequence ID" value="VTU08879.1"/>
    <property type="molecule type" value="Genomic_DNA"/>
</dbReference>
<proteinExistence type="predicted"/>
<dbReference type="Proteomes" id="UP000308167">
    <property type="component" value="Unassembled WGS sequence"/>
</dbReference>
<protein>
    <submittedName>
        <fullName evidence="2">Uncharacterized protein</fullName>
    </submittedName>
</protein>
<evidence type="ECO:0000313" key="3">
    <source>
        <dbReference type="Proteomes" id="UP000308167"/>
    </source>
</evidence>
<keyword evidence="1" id="KW-1133">Transmembrane helix</keyword>
<gene>
    <name evidence="2" type="ORF">SAMEA1410922_01720</name>
</gene>
<reference evidence="2 3" key="1">
    <citation type="submission" date="2019-05" db="EMBL/GenBank/DDBJ databases">
        <authorList>
            <consortium name="Pathogen Informatics"/>
        </authorList>
    </citation>
    <scope>NUCLEOTIDE SEQUENCE [LARGE SCALE GENOMIC DNA]</scope>
    <source>
        <strain evidence="2 3">NM319</strain>
    </source>
</reference>
<sequence length="73" mass="8347">MIKRILTQAQQVLILLAATVLFIGIFSVNLMLFWLSFMALIFGALFMRKTPKHATMSFGDTWRNSRLLVAMIV</sequence>
<comment type="caution">
    <text evidence="2">The sequence shown here is derived from an EMBL/GenBank/DDBJ whole genome shotgun (WGS) entry which is preliminary data.</text>
</comment>
<keyword evidence="1" id="KW-0812">Transmembrane</keyword>
<evidence type="ECO:0000313" key="2">
    <source>
        <dbReference type="EMBL" id="VTU08879.1"/>
    </source>
</evidence>
<dbReference type="GeneID" id="86156095"/>
<evidence type="ECO:0000256" key="1">
    <source>
        <dbReference type="SAM" id="Phobius"/>
    </source>
</evidence>
<organism evidence="2 3">
    <name type="scientific">Actinobacillus porcinus</name>
    <dbReference type="NCBI Taxonomy" id="51048"/>
    <lineage>
        <taxon>Bacteria</taxon>
        <taxon>Pseudomonadati</taxon>
        <taxon>Pseudomonadota</taxon>
        <taxon>Gammaproteobacteria</taxon>
        <taxon>Pasteurellales</taxon>
        <taxon>Pasteurellaceae</taxon>
        <taxon>Actinobacillus</taxon>
    </lineage>
</organism>